<keyword evidence="4 7" id="KW-1133">Transmembrane helix</keyword>
<comment type="subcellular location">
    <subcellularLocation>
        <location evidence="1">Cell membrane</location>
        <topology evidence="1">Multi-pass membrane protein</topology>
    </subcellularLocation>
</comment>
<dbReference type="CDD" id="cd06173">
    <property type="entry name" value="MFS_MefA_like"/>
    <property type="match status" value="1"/>
</dbReference>
<evidence type="ECO:0000256" key="5">
    <source>
        <dbReference type="ARBA" id="ARBA00023136"/>
    </source>
</evidence>
<accession>A0ABV3DKU3</accession>
<proteinExistence type="predicted"/>
<dbReference type="RefSeq" id="WP_358356846.1">
    <property type="nucleotide sequence ID" value="NZ_JBEZFP010000062.1"/>
</dbReference>
<keyword evidence="3 7" id="KW-0812">Transmembrane</keyword>
<dbReference type="Pfam" id="PF07690">
    <property type="entry name" value="MFS_1"/>
    <property type="match status" value="1"/>
</dbReference>
<sequence>MGSGVKQSLGREFGWLWASYATGTFGTWLAFGAFPLIAIMILDAGPAEVAVLAASGPAVGAVLAVPTGPWVEFRRKRPVMIGADLVRCAAMASVPVAYALDALSLVQLVLVSVVVAAADITFLAAGGAYLKTLLPPDQLLVANARLEGTTWTASVLGPPAGGAMIGLFGPLVTVAADAASYLLSATGIRAIGRREPRPSRVKDRAAPGSRMRAGDLLDGWRHILSDPVLRPLFFNGVLVNGLIMASAPLLAVLMLDDYGFAPWQYSLAFAVPCVGGLVGSRLAPGLVAAYGQHRVLLAAGTLRACWPLGLAFIGPGVSGLILVMAVEFGLIACCGVFNPVLATRRLLHTDTDRVARVLTAWSVTNKASIAAMTALWGLLAAALNSPRTAIGIAGLLLLATPLLLRHPPRGEGDEAGESPDEREGRDGSDSRDGEDAAYDAVQP</sequence>
<feature type="transmembrane region" description="Helical" evidence="7">
    <location>
        <begin position="363"/>
        <end position="382"/>
    </location>
</feature>
<name>A0ABV3DKU3_9ACTN</name>
<keyword evidence="2" id="KW-1003">Cell membrane</keyword>
<comment type="caution">
    <text evidence="8">The sequence shown here is derived from an EMBL/GenBank/DDBJ whole genome shotgun (WGS) entry which is preliminary data.</text>
</comment>
<evidence type="ECO:0000256" key="2">
    <source>
        <dbReference type="ARBA" id="ARBA00022475"/>
    </source>
</evidence>
<feature type="region of interest" description="Disordered" evidence="6">
    <location>
        <begin position="407"/>
        <end position="443"/>
    </location>
</feature>
<evidence type="ECO:0000313" key="8">
    <source>
        <dbReference type="EMBL" id="MEU8136376.1"/>
    </source>
</evidence>
<feature type="transmembrane region" description="Helical" evidence="7">
    <location>
        <begin position="295"/>
        <end position="314"/>
    </location>
</feature>
<gene>
    <name evidence="8" type="ORF">AB0C36_23060</name>
</gene>
<evidence type="ECO:0000256" key="7">
    <source>
        <dbReference type="SAM" id="Phobius"/>
    </source>
</evidence>
<evidence type="ECO:0000256" key="6">
    <source>
        <dbReference type="SAM" id="MobiDB-lite"/>
    </source>
</evidence>
<feature type="transmembrane region" description="Helical" evidence="7">
    <location>
        <begin position="320"/>
        <end position="342"/>
    </location>
</feature>
<feature type="transmembrane region" description="Helical" evidence="7">
    <location>
        <begin position="105"/>
        <end position="130"/>
    </location>
</feature>
<reference evidence="8 9" key="1">
    <citation type="submission" date="2024-06" db="EMBL/GenBank/DDBJ databases">
        <title>The Natural Products Discovery Center: Release of the First 8490 Sequenced Strains for Exploring Actinobacteria Biosynthetic Diversity.</title>
        <authorList>
            <person name="Kalkreuter E."/>
            <person name="Kautsar S.A."/>
            <person name="Yang D."/>
            <person name="Bader C.D."/>
            <person name="Teijaro C.N."/>
            <person name="Fluegel L."/>
            <person name="Davis C.M."/>
            <person name="Simpson J.R."/>
            <person name="Lauterbach L."/>
            <person name="Steele A.D."/>
            <person name="Gui C."/>
            <person name="Meng S."/>
            <person name="Li G."/>
            <person name="Viehrig K."/>
            <person name="Ye F."/>
            <person name="Su P."/>
            <person name="Kiefer A.F."/>
            <person name="Nichols A."/>
            <person name="Cepeda A.J."/>
            <person name="Yan W."/>
            <person name="Fan B."/>
            <person name="Jiang Y."/>
            <person name="Adhikari A."/>
            <person name="Zheng C.-J."/>
            <person name="Schuster L."/>
            <person name="Cowan T.M."/>
            <person name="Smanski M.J."/>
            <person name="Chevrette M.G."/>
            <person name="De Carvalho L.P.S."/>
            <person name="Shen B."/>
        </authorList>
    </citation>
    <scope>NUCLEOTIDE SEQUENCE [LARGE SCALE GENOMIC DNA]</scope>
    <source>
        <strain evidence="8 9">NPDC048946</strain>
    </source>
</reference>
<dbReference type="Proteomes" id="UP001551482">
    <property type="component" value="Unassembled WGS sequence"/>
</dbReference>
<dbReference type="InterPro" id="IPR036259">
    <property type="entry name" value="MFS_trans_sf"/>
</dbReference>
<evidence type="ECO:0000313" key="9">
    <source>
        <dbReference type="Proteomes" id="UP001551482"/>
    </source>
</evidence>
<dbReference type="PANTHER" id="PTHR23513:SF6">
    <property type="entry name" value="MAJOR FACILITATOR SUPERFAMILY ASSOCIATED DOMAIN-CONTAINING PROTEIN"/>
    <property type="match status" value="1"/>
</dbReference>
<protein>
    <submittedName>
        <fullName evidence="8">MFS transporter</fullName>
    </submittedName>
</protein>
<keyword evidence="5 7" id="KW-0472">Membrane</keyword>
<dbReference type="InterPro" id="IPR011701">
    <property type="entry name" value="MFS"/>
</dbReference>
<organism evidence="8 9">
    <name type="scientific">Streptodolium elevatio</name>
    <dbReference type="NCBI Taxonomy" id="3157996"/>
    <lineage>
        <taxon>Bacteria</taxon>
        <taxon>Bacillati</taxon>
        <taxon>Actinomycetota</taxon>
        <taxon>Actinomycetes</taxon>
        <taxon>Kitasatosporales</taxon>
        <taxon>Streptomycetaceae</taxon>
        <taxon>Streptodolium</taxon>
    </lineage>
</organism>
<evidence type="ECO:0000256" key="4">
    <source>
        <dbReference type="ARBA" id="ARBA00022989"/>
    </source>
</evidence>
<feature type="transmembrane region" description="Helical" evidence="7">
    <location>
        <begin position="163"/>
        <end position="184"/>
    </location>
</feature>
<keyword evidence="9" id="KW-1185">Reference proteome</keyword>
<feature type="transmembrane region" description="Helical" evidence="7">
    <location>
        <begin position="49"/>
        <end position="67"/>
    </location>
</feature>
<dbReference type="Gene3D" id="1.20.1250.20">
    <property type="entry name" value="MFS general substrate transporter like domains"/>
    <property type="match status" value="1"/>
</dbReference>
<dbReference type="PANTHER" id="PTHR23513">
    <property type="entry name" value="INTEGRAL MEMBRANE EFFLUX PROTEIN-RELATED"/>
    <property type="match status" value="1"/>
</dbReference>
<feature type="transmembrane region" description="Helical" evidence="7">
    <location>
        <begin position="20"/>
        <end position="42"/>
    </location>
</feature>
<evidence type="ECO:0000256" key="3">
    <source>
        <dbReference type="ARBA" id="ARBA00022692"/>
    </source>
</evidence>
<dbReference type="EMBL" id="JBEZFP010000062">
    <property type="protein sequence ID" value="MEU8136376.1"/>
    <property type="molecule type" value="Genomic_DNA"/>
</dbReference>
<feature type="transmembrane region" description="Helical" evidence="7">
    <location>
        <begin position="232"/>
        <end position="253"/>
    </location>
</feature>
<dbReference type="SUPFAM" id="SSF103473">
    <property type="entry name" value="MFS general substrate transporter"/>
    <property type="match status" value="1"/>
</dbReference>
<evidence type="ECO:0000256" key="1">
    <source>
        <dbReference type="ARBA" id="ARBA00004651"/>
    </source>
</evidence>
<feature type="transmembrane region" description="Helical" evidence="7">
    <location>
        <begin position="265"/>
        <end position="283"/>
    </location>
</feature>
<feature type="compositionally biased region" description="Basic and acidic residues" evidence="6">
    <location>
        <begin position="419"/>
        <end position="434"/>
    </location>
</feature>